<dbReference type="GeneID" id="114465587"/>
<dbReference type="PROSITE" id="PS00518">
    <property type="entry name" value="ZF_RING_1"/>
    <property type="match status" value="1"/>
</dbReference>
<reference evidence="8" key="1">
    <citation type="submission" date="2020-06" db="EMBL/GenBank/DDBJ databases">
        <authorList>
            <consortium name="Wellcome Sanger Institute Data Sharing"/>
        </authorList>
    </citation>
    <scope>NUCLEOTIDE SEQUENCE [LARGE SCALE GENOMIC DNA]</scope>
</reference>
<feature type="region of interest" description="Disordered" evidence="5">
    <location>
        <begin position="542"/>
        <end position="665"/>
    </location>
</feature>
<dbReference type="PANTHER" id="PTHR12618">
    <property type="entry name" value="PHD AND RING FINGER DOMAIN-CONTAINING PROTEIN 1"/>
    <property type="match status" value="1"/>
</dbReference>
<feature type="compositionally biased region" description="Basic residues" evidence="5">
    <location>
        <begin position="334"/>
        <end position="349"/>
    </location>
</feature>
<feature type="region of interest" description="Disordered" evidence="5">
    <location>
        <begin position="235"/>
        <end position="286"/>
    </location>
</feature>
<dbReference type="OrthoDB" id="1935339at2759"/>
<feature type="compositionally biased region" description="Polar residues" evidence="5">
    <location>
        <begin position="714"/>
        <end position="741"/>
    </location>
</feature>
<accession>A0A8C5EI28</accession>
<evidence type="ECO:0000256" key="4">
    <source>
        <dbReference type="PROSITE-ProRule" id="PRU00175"/>
    </source>
</evidence>
<dbReference type="InterPro" id="IPR013083">
    <property type="entry name" value="Znf_RING/FYVE/PHD"/>
</dbReference>
<dbReference type="RefSeq" id="XP_028306487.1">
    <property type="nucleotide sequence ID" value="XM_028450686.1"/>
</dbReference>
<dbReference type="InterPro" id="IPR057031">
    <property type="entry name" value="SFR19-like_C"/>
</dbReference>
<evidence type="ECO:0000259" key="6">
    <source>
        <dbReference type="PROSITE" id="PS50016"/>
    </source>
</evidence>
<feature type="compositionally biased region" description="Polar residues" evidence="5">
    <location>
        <begin position="1257"/>
        <end position="1272"/>
    </location>
</feature>
<feature type="compositionally biased region" description="Acidic residues" evidence="5">
    <location>
        <begin position="30"/>
        <end position="48"/>
    </location>
</feature>
<evidence type="ECO:0008006" key="10">
    <source>
        <dbReference type="Google" id="ProtNLM"/>
    </source>
</evidence>
<feature type="compositionally biased region" description="Low complexity" evidence="5">
    <location>
        <begin position="644"/>
        <end position="657"/>
    </location>
</feature>
<feature type="compositionally biased region" description="Basic and acidic residues" evidence="5">
    <location>
        <begin position="1483"/>
        <end position="1497"/>
    </location>
</feature>
<proteinExistence type="predicted"/>
<feature type="compositionally biased region" description="Low complexity" evidence="5">
    <location>
        <begin position="595"/>
        <end position="607"/>
    </location>
</feature>
<dbReference type="PANTHER" id="PTHR12618:SF20">
    <property type="entry name" value="PHD AND RING FINGER DOMAIN-CONTAINING PROTEIN 1"/>
    <property type="match status" value="1"/>
</dbReference>
<feature type="compositionally biased region" description="Basic and acidic residues" evidence="5">
    <location>
        <begin position="1165"/>
        <end position="1175"/>
    </location>
</feature>
<gene>
    <name evidence="8" type="primary">phrf1</name>
</gene>
<feature type="compositionally biased region" description="Basic and acidic residues" evidence="5">
    <location>
        <begin position="880"/>
        <end position="898"/>
    </location>
</feature>
<evidence type="ECO:0000313" key="8">
    <source>
        <dbReference type="Ensembl" id="ENSGWIP00000020130.1"/>
    </source>
</evidence>
<feature type="region of interest" description="Disordered" evidence="5">
    <location>
        <begin position="1"/>
        <end position="90"/>
    </location>
</feature>
<name>A0A8C5EI28_GOUWI</name>
<dbReference type="Proteomes" id="UP000694680">
    <property type="component" value="Chromosome 6"/>
</dbReference>
<feature type="compositionally biased region" description="Polar residues" evidence="5">
    <location>
        <begin position="900"/>
        <end position="910"/>
    </location>
</feature>
<evidence type="ECO:0000256" key="3">
    <source>
        <dbReference type="ARBA" id="ARBA00022833"/>
    </source>
</evidence>
<dbReference type="PROSITE" id="PS50089">
    <property type="entry name" value="ZF_RING_2"/>
    <property type="match status" value="1"/>
</dbReference>
<feature type="compositionally biased region" description="Basic and acidic residues" evidence="5">
    <location>
        <begin position="1077"/>
        <end position="1098"/>
    </location>
</feature>
<dbReference type="InterPro" id="IPR019787">
    <property type="entry name" value="Znf_PHD-finger"/>
</dbReference>
<protein>
    <recommendedName>
        <fullName evidence="10">PHD and RING finger domain-containing protein 1</fullName>
    </recommendedName>
</protein>
<keyword evidence="1" id="KW-0479">Metal-binding</keyword>
<feature type="compositionally biased region" description="Basic and acidic residues" evidence="5">
    <location>
        <begin position="1273"/>
        <end position="1286"/>
    </location>
</feature>
<feature type="compositionally biased region" description="Acidic residues" evidence="5">
    <location>
        <begin position="55"/>
        <end position="72"/>
    </location>
</feature>
<feature type="compositionally biased region" description="Basic and acidic residues" evidence="5">
    <location>
        <begin position="821"/>
        <end position="842"/>
    </location>
</feature>
<feature type="compositionally biased region" description="Basic residues" evidence="5">
    <location>
        <begin position="365"/>
        <end position="379"/>
    </location>
</feature>
<reference evidence="8" key="3">
    <citation type="submission" date="2025-09" db="UniProtKB">
        <authorList>
            <consortium name="Ensembl"/>
        </authorList>
    </citation>
    <scope>IDENTIFICATION</scope>
</reference>
<feature type="region of interest" description="Disordered" evidence="5">
    <location>
        <begin position="969"/>
        <end position="1382"/>
    </location>
</feature>
<feature type="compositionally biased region" description="Basic and acidic residues" evidence="5">
    <location>
        <begin position="1293"/>
        <end position="1307"/>
    </location>
</feature>
<keyword evidence="3" id="KW-0862">Zinc</keyword>
<dbReference type="InterPro" id="IPR001965">
    <property type="entry name" value="Znf_PHD"/>
</dbReference>
<keyword evidence="2 4" id="KW-0863">Zinc-finger</keyword>
<feature type="domain" description="PHD-type" evidence="6">
    <location>
        <begin position="181"/>
        <end position="231"/>
    </location>
</feature>
<dbReference type="InterPro" id="IPR017907">
    <property type="entry name" value="Znf_RING_CS"/>
</dbReference>
<feature type="compositionally biased region" description="Basic residues" evidence="5">
    <location>
        <begin position="1124"/>
        <end position="1143"/>
    </location>
</feature>
<feature type="compositionally biased region" description="Polar residues" evidence="5">
    <location>
        <begin position="1550"/>
        <end position="1564"/>
    </location>
</feature>
<dbReference type="Gene3D" id="3.30.40.10">
    <property type="entry name" value="Zinc/RING finger domain, C3HC4 (zinc finger)"/>
    <property type="match status" value="2"/>
</dbReference>
<dbReference type="InterPro" id="IPR011011">
    <property type="entry name" value="Znf_FYVE_PHD"/>
</dbReference>
<dbReference type="InterPro" id="IPR047157">
    <property type="entry name" value="PHRF1/Atg35"/>
</dbReference>
<feature type="compositionally biased region" description="Basic residues" evidence="5">
    <location>
        <begin position="1237"/>
        <end position="1246"/>
    </location>
</feature>
<feature type="compositionally biased region" description="Basic and acidic residues" evidence="5">
    <location>
        <begin position="922"/>
        <end position="931"/>
    </location>
</feature>
<feature type="region of interest" description="Disordered" evidence="5">
    <location>
        <begin position="1437"/>
        <end position="1602"/>
    </location>
</feature>
<feature type="compositionally biased region" description="Polar residues" evidence="5">
    <location>
        <begin position="247"/>
        <end position="261"/>
    </location>
</feature>
<feature type="region of interest" description="Disordered" evidence="5">
    <location>
        <begin position="334"/>
        <end position="379"/>
    </location>
</feature>
<keyword evidence="9" id="KW-1185">Reference proteome</keyword>
<evidence type="ECO:0000256" key="1">
    <source>
        <dbReference type="ARBA" id="ARBA00022723"/>
    </source>
</evidence>
<evidence type="ECO:0000256" key="5">
    <source>
        <dbReference type="SAM" id="MobiDB-lite"/>
    </source>
</evidence>
<feature type="compositionally biased region" description="Basic and acidic residues" evidence="5">
    <location>
        <begin position="985"/>
        <end position="1025"/>
    </location>
</feature>
<dbReference type="PROSITE" id="PS50016">
    <property type="entry name" value="ZF_PHD_2"/>
    <property type="match status" value="1"/>
</dbReference>
<feature type="compositionally biased region" description="Polar residues" evidence="5">
    <location>
        <begin position="559"/>
        <end position="594"/>
    </location>
</feature>
<feature type="compositionally biased region" description="Basic and acidic residues" evidence="5">
    <location>
        <begin position="1247"/>
        <end position="1256"/>
    </location>
</feature>
<evidence type="ECO:0000256" key="2">
    <source>
        <dbReference type="ARBA" id="ARBA00022771"/>
    </source>
</evidence>
<feature type="compositionally biased region" description="Low complexity" evidence="5">
    <location>
        <begin position="749"/>
        <end position="798"/>
    </location>
</feature>
<dbReference type="PROSITE" id="PS01359">
    <property type="entry name" value="ZF_PHD_1"/>
    <property type="match status" value="1"/>
</dbReference>
<feature type="compositionally biased region" description="Low complexity" evidence="5">
    <location>
        <begin position="546"/>
        <end position="558"/>
    </location>
</feature>
<dbReference type="InterPro" id="IPR001841">
    <property type="entry name" value="Znf_RING"/>
</dbReference>
<feature type="compositionally biased region" description="Basic and acidic residues" evidence="5">
    <location>
        <begin position="1036"/>
        <end position="1047"/>
    </location>
</feature>
<feature type="domain" description="RING-type" evidence="7">
    <location>
        <begin position="100"/>
        <end position="141"/>
    </location>
</feature>
<dbReference type="CTD" id="57661"/>
<feature type="compositionally biased region" description="Acidic residues" evidence="5">
    <location>
        <begin position="1452"/>
        <end position="1463"/>
    </location>
</feature>
<dbReference type="GO" id="GO:0008270">
    <property type="term" value="F:zinc ion binding"/>
    <property type="evidence" value="ECO:0007669"/>
    <property type="project" value="UniProtKB-KW"/>
</dbReference>
<dbReference type="SUPFAM" id="SSF57850">
    <property type="entry name" value="RING/U-box"/>
    <property type="match status" value="1"/>
</dbReference>
<dbReference type="Pfam" id="PF13639">
    <property type="entry name" value="zf-RING_2"/>
    <property type="match status" value="1"/>
</dbReference>
<dbReference type="CDD" id="cd15536">
    <property type="entry name" value="PHD_PHRF1"/>
    <property type="match status" value="1"/>
</dbReference>
<dbReference type="SMART" id="SM00249">
    <property type="entry name" value="PHD"/>
    <property type="match status" value="1"/>
</dbReference>
<reference evidence="8" key="2">
    <citation type="submission" date="2025-08" db="UniProtKB">
        <authorList>
            <consortium name="Ensembl"/>
        </authorList>
    </citation>
    <scope>IDENTIFICATION</scope>
</reference>
<evidence type="ECO:0000313" key="9">
    <source>
        <dbReference type="Proteomes" id="UP000694680"/>
    </source>
</evidence>
<organism evidence="8 9">
    <name type="scientific">Gouania willdenowi</name>
    <name type="common">Blunt-snouted clingfish</name>
    <name type="synonym">Lepadogaster willdenowi</name>
    <dbReference type="NCBI Taxonomy" id="441366"/>
    <lineage>
        <taxon>Eukaryota</taxon>
        <taxon>Metazoa</taxon>
        <taxon>Chordata</taxon>
        <taxon>Craniata</taxon>
        <taxon>Vertebrata</taxon>
        <taxon>Euteleostomi</taxon>
        <taxon>Actinopterygii</taxon>
        <taxon>Neopterygii</taxon>
        <taxon>Teleostei</taxon>
        <taxon>Neoteleostei</taxon>
        <taxon>Acanthomorphata</taxon>
        <taxon>Ovalentaria</taxon>
        <taxon>Blenniimorphae</taxon>
        <taxon>Blenniiformes</taxon>
        <taxon>Gobiesocoidei</taxon>
        <taxon>Gobiesocidae</taxon>
        <taxon>Gobiesocinae</taxon>
        <taxon>Gouania</taxon>
    </lineage>
</organism>
<feature type="compositionally biased region" description="Polar residues" evidence="5">
    <location>
        <begin position="1322"/>
        <end position="1332"/>
    </location>
</feature>
<dbReference type="Ensembl" id="ENSGWIT00000022131.1">
    <property type="protein sequence ID" value="ENSGWIP00000020130.1"/>
    <property type="gene ID" value="ENSGWIG00000010939.1"/>
</dbReference>
<dbReference type="Pfam" id="PF00628">
    <property type="entry name" value="PHD"/>
    <property type="match status" value="1"/>
</dbReference>
<feature type="compositionally biased region" description="Low complexity" evidence="5">
    <location>
        <begin position="690"/>
        <end position="712"/>
    </location>
</feature>
<feature type="compositionally biased region" description="Polar residues" evidence="5">
    <location>
        <begin position="622"/>
        <end position="636"/>
    </location>
</feature>
<dbReference type="CDD" id="cd16635">
    <property type="entry name" value="mRING-HC-C3HC3D_PHRF1"/>
    <property type="match status" value="1"/>
</dbReference>
<dbReference type="SUPFAM" id="SSF57903">
    <property type="entry name" value="FYVE/PHD zinc finger"/>
    <property type="match status" value="1"/>
</dbReference>
<feature type="region of interest" description="Disordered" evidence="5">
    <location>
        <begin position="690"/>
        <end position="931"/>
    </location>
</feature>
<evidence type="ECO:0000259" key="7">
    <source>
        <dbReference type="PROSITE" id="PS50089"/>
    </source>
</evidence>
<dbReference type="Pfam" id="PF23030">
    <property type="entry name" value="SCAF11-like_C"/>
    <property type="match status" value="1"/>
</dbReference>
<dbReference type="SMART" id="SM00184">
    <property type="entry name" value="RING"/>
    <property type="match status" value="2"/>
</dbReference>
<feature type="compositionally biased region" description="Basic residues" evidence="5">
    <location>
        <begin position="1176"/>
        <end position="1215"/>
    </location>
</feature>
<dbReference type="InterPro" id="IPR019786">
    <property type="entry name" value="Zinc_finger_PHD-type_CS"/>
</dbReference>
<sequence length="1698" mass="189513">MDEDDSQDELINHSRTQSKRKRAVVWAISDDSDESEEGSEEGESDSGEEDHINGEEEEEEDDDEEEEEEEGEDIRVEGGAPGGPCAVFGEMSSDEDAEKCPICLNSFTSQPVATPENCEHYFCFDCILEWAKNSNSCPVDRSTFNNIYLRRCFGGKLKKVITVQKPVKEGQEEVVDLELDQTNCEVCGGSDREDRLLLCDGCDAGYHMECLLPPLDSVPVEEWFCPECEANNRQSRNPDEELGDVQSVPSTARPATSQSHPRTAGPTRAIARTQQSERVRASVNRNRITQARSSQLAPTYLIQSSWLDETINAVVAGLNTAVYVRDLTPRVPTVHRRKSGKRRRVRSKKTSSAQGVYKKAGVSGVRRRKRRRRTKSKRKMVLTKVLTPRSRIANNLGIVKDKKSSSLPTVYRPSENTLSNMRADIGAASLSIYGDPYDLDPLSDREEIEQQARIPSLLEAKRRGISHSALRSHQPVARPFTTGLSRRHVDVGPAESVVEVAPVPDLLGSILTGQSMLLMDSSDVVINRDGTLKSAKPVIHSALAPSSSKNRSSGEESNPISSGLSPNLPESSSFLAHNNDIRPSNSSINRPWTHSSSGLSSSSPFSSNQPQQNPHKDFPNGQRHTPSSNHQQTNRASLPMPEVSSTKSKTTASSQAQNKKAPLKPMWEDVSCLPKIPKIKRENSSLISEAFSRGSHSRSDSSNSVSAGGRSAMPESSINSLSGDKGRQQSVDQPKSQTGGHSQRERPNRANSSSSSSLSSFSNSFSSSTSSQASQSRHAASSSSSSSSASVSFRINSSGNSWQARRLNVTPSLVAGGGNAPRDRFKAKEEEVKNRQLHRDKQLLLASRTSGGKEQDNIYDPFNPTASDSNSSDEEIDGINSHDIKQEEKAYDSKDKKAVVQSSRSLVQLRTETEEVTVSQEEPSKAVRAKPLEVRCSQDNIKNKKESTIFEPKSEKQAMVFDVKVKKEQLDEAEESNNSANTRLNTERAESTVLADHRLDQTTQHEIKTEMMEKCSKSVSKEEVSRPSTSITAKNKPKEETKPDVTHNLKSPQKDAAQNRKTSKPSNKHYSSSSESELGRRGDHCATGRGDKLREKETQSSSSQKRRRVRSSDSSQPNSPERTRQKRRQSRSRSKDKSRRSRSRSASSSSSRERLKRNEYRHKSREGEDGKERHTKEKRRGRPRSKSRSRSRSKSRSKDRKRGLSRSKSRSRSRERRKDHTRTPHSTARDNGASRSRDKRRHRSRSNSRERRKDEGSSNVTHKTSERSVSSSKDVKHFQEKRKEKVIPPVSSIKEEKVSKVSQREPRSSASKSGIKLEEQNPETTSKASTVDMNKDRKPRKEIKKEKQTVFDMFEESPNVQSLKKEPLDMPPSTIKDTIDPEVFPTIKSESCDLNLDKSEPDIKELCQSPPISSISVKTVAEPLQVSVRFIEQQDEEEFPFEVKQEKQQTSDYDDDLDVDMEVDNLANVKSEQTEDGAPAGKQVKEVVEEEKKEERLLSVSTGAKTKTQVKRVTWNIQEPEGPQPEKSASKVALYKMKLKQEGIRRPSLAIQTSNQDPSSTPVDQNKKAGDGSLPDSLQSEELSAAGPGEPAEGDGSRKDKYLKKLHMQERAVEEVKLAIKPYYQGREINKEEYKEILRKAVQKVCHSKSGEINPIKVGNLVKAYVDKYKHARKPKKEEESEKPVEVQCDAMIISDSP</sequence>